<evidence type="ECO:0000256" key="1">
    <source>
        <dbReference type="SAM" id="MobiDB-lite"/>
    </source>
</evidence>
<evidence type="ECO:0000259" key="2">
    <source>
        <dbReference type="PROSITE" id="PS50982"/>
    </source>
</evidence>
<organism evidence="3 4">
    <name type="scientific">Strigamia maritima</name>
    <name type="common">European centipede</name>
    <name type="synonym">Geophilus maritimus</name>
    <dbReference type="NCBI Taxonomy" id="126957"/>
    <lineage>
        <taxon>Eukaryota</taxon>
        <taxon>Metazoa</taxon>
        <taxon>Ecdysozoa</taxon>
        <taxon>Arthropoda</taxon>
        <taxon>Myriapoda</taxon>
        <taxon>Chilopoda</taxon>
        <taxon>Pleurostigmophora</taxon>
        <taxon>Geophilomorpha</taxon>
        <taxon>Linotaeniidae</taxon>
        <taxon>Strigamia</taxon>
    </lineage>
</organism>
<reference evidence="4" key="1">
    <citation type="submission" date="2011-05" db="EMBL/GenBank/DDBJ databases">
        <authorList>
            <person name="Richards S.R."/>
            <person name="Qu J."/>
            <person name="Jiang H."/>
            <person name="Jhangiani S.N."/>
            <person name="Agravi P."/>
            <person name="Goodspeed R."/>
            <person name="Gross S."/>
            <person name="Mandapat C."/>
            <person name="Jackson L."/>
            <person name="Mathew T."/>
            <person name="Pu L."/>
            <person name="Thornton R."/>
            <person name="Saada N."/>
            <person name="Wilczek-Boney K.B."/>
            <person name="Lee S."/>
            <person name="Kovar C."/>
            <person name="Wu Y."/>
            <person name="Scherer S.E."/>
            <person name="Worley K.C."/>
            <person name="Muzny D.M."/>
            <person name="Gibbs R."/>
        </authorList>
    </citation>
    <scope>NUCLEOTIDE SEQUENCE</scope>
    <source>
        <strain evidence="4">Brora</strain>
    </source>
</reference>
<dbReference type="PhylomeDB" id="T1ILL0"/>
<dbReference type="EnsemblMetazoa" id="SMAR001843-RA">
    <property type="protein sequence ID" value="SMAR001843-PA"/>
    <property type="gene ID" value="SMAR001843"/>
</dbReference>
<reference evidence="3" key="2">
    <citation type="submission" date="2015-02" db="UniProtKB">
        <authorList>
            <consortium name="EnsemblMetazoa"/>
        </authorList>
    </citation>
    <scope>IDENTIFICATION</scope>
</reference>
<dbReference type="SUPFAM" id="SSF54171">
    <property type="entry name" value="DNA-binding domain"/>
    <property type="match status" value="1"/>
</dbReference>
<dbReference type="EMBL" id="JH430843">
    <property type="status" value="NOT_ANNOTATED_CDS"/>
    <property type="molecule type" value="Genomic_DNA"/>
</dbReference>
<dbReference type="Gene3D" id="3.30.890.10">
    <property type="entry name" value="Methyl-cpg-binding Protein 2, Chain A"/>
    <property type="match status" value="1"/>
</dbReference>
<dbReference type="GO" id="GO:0003677">
    <property type="term" value="F:DNA binding"/>
    <property type="evidence" value="ECO:0007669"/>
    <property type="project" value="InterPro"/>
</dbReference>
<dbReference type="Proteomes" id="UP000014500">
    <property type="component" value="Unassembled WGS sequence"/>
</dbReference>
<evidence type="ECO:0000313" key="3">
    <source>
        <dbReference type="EnsemblMetazoa" id="SMAR001843-PA"/>
    </source>
</evidence>
<feature type="region of interest" description="Disordered" evidence="1">
    <location>
        <begin position="140"/>
        <end position="163"/>
    </location>
</feature>
<dbReference type="eggNOG" id="KOG0017">
    <property type="taxonomic scope" value="Eukaryota"/>
</dbReference>
<accession>T1ILL0</accession>
<sequence length="515" mass="57825">MLADTDLPQELWAELSVTLTYLKNRYPHARLKQEIPYVNWRKRHLSLRHLRRPGCVAYVNIPKQRQGGKLNVRAWKGIMVRYAFRTRGYRIWNPETNEVAETKHVKFQEDQEWKDWSKASDELVSNDKFYDAKDLLEDSEDEDNDLSLTPVKTPGPAAQRRDALPPVQPAAIHSPLQKLQKLKPPRPTRVAVRKPGRNGFDREEVTRTTGGSVGRVDVYYYGPDGKRLRSRKEVKDYCTANGLTYEILDFDFSSNRPVISTLLDDPVDVGIEDEDDIQAIDGVGHCVHMTHLLPVGNCHVSTEVRALVILVIYRQFSYQDVPGLSGRIRSSICGIACTGFSCKRRSYRHQRSRNIPAACEGPNAASNSAKSIEISKTLKSDFYELDALQASVHLRLTKHGHSSTVVTNGLVDCPAGVCPWLICGASGFSAHGAVRFAGSIGEIPARRAWLARFTPSTSAWTRAMCFWSMRSFIRVSIAVARFSSEVSKFDPPNVDPESPGGLQKLHPPLLLPYES</sequence>
<feature type="domain" description="MBD" evidence="2">
    <location>
        <begin position="186"/>
        <end position="257"/>
    </location>
</feature>
<dbReference type="AlphaFoldDB" id="T1ILL0"/>
<proteinExistence type="predicted"/>
<protein>
    <recommendedName>
        <fullName evidence="2">MBD domain-containing protein</fullName>
    </recommendedName>
</protein>
<evidence type="ECO:0000313" key="4">
    <source>
        <dbReference type="Proteomes" id="UP000014500"/>
    </source>
</evidence>
<dbReference type="STRING" id="126957.T1ILL0"/>
<dbReference type="InterPro" id="IPR016177">
    <property type="entry name" value="DNA-bd_dom_sf"/>
</dbReference>
<keyword evidence="4" id="KW-1185">Reference proteome</keyword>
<dbReference type="HOGENOM" id="CLU_529276_0_0_1"/>
<dbReference type="SMART" id="SM00391">
    <property type="entry name" value="MBD"/>
    <property type="match status" value="1"/>
</dbReference>
<dbReference type="Pfam" id="PF01429">
    <property type="entry name" value="MBD"/>
    <property type="match status" value="1"/>
</dbReference>
<dbReference type="PROSITE" id="PS50982">
    <property type="entry name" value="MBD"/>
    <property type="match status" value="1"/>
</dbReference>
<dbReference type="InterPro" id="IPR001739">
    <property type="entry name" value="Methyl_CpG_DNA-bd"/>
</dbReference>
<feature type="region of interest" description="Disordered" evidence="1">
    <location>
        <begin position="487"/>
        <end position="507"/>
    </location>
</feature>
<dbReference type="InterPro" id="IPR057670">
    <property type="entry name" value="SH3_retrovirus"/>
</dbReference>
<name>T1ILL0_STRMM</name>
<dbReference type="Pfam" id="PF25597">
    <property type="entry name" value="SH3_retrovirus"/>
    <property type="match status" value="1"/>
</dbReference>